<accession>A0ABT9SVS3</accession>
<evidence type="ECO:0000313" key="1">
    <source>
        <dbReference type="EMBL" id="MDQ0008423.1"/>
    </source>
</evidence>
<reference evidence="1 2" key="1">
    <citation type="submission" date="2023-07" db="EMBL/GenBank/DDBJ databases">
        <title>Sorghum-associated microbial communities from plants grown in Nebraska, USA.</title>
        <authorList>
            <person name="Schachtman D."/>
        </authorList>
    </citation>
    <scope>NUCLEOTIDE SEQUENCE [LARGE SCALE GENOMIC DNA]</scope>
    <source>
        <strain evidence="1 2">CC60</strain>
    </source>
</reference>
<dbReference type="EMBL" id="JAUSSK010000001">
    <property type="protein sequence ID" value="MDQ0008423.1"/>
    <property type="molecule type" value="Genomic_DNA"/>
</dbReference>
<gene>
    <name evidence="1" type="ORF">J2T07_000582</name>
</gene>
<name>A0ABT9SVS3_9GAMM</name>
<comment type="caution">
    <text evidence="1">The sequence shown here is derived from an EMBL/GenBank/DDBJ whole genome shotgun (WGS) entry which is preliminary data.</text>
</comment>
<dbReference type="Proteomes" id="UP001237737">
    <property type="component" value="Unassembled WGS sequence"/>
</dbReference>
<organism evidence="1 2">
    <name type="scientific">Luteibacter jiangsuensis</name>
    <dbReference type="NCBI Taxonomy" id="637577"/>
    <lineage>
        <taxon>Bacteria</taxon>
        <taxon>Pseudomonadati</taxon>
        <taxon>Pseudomonadota</taxon>
        <taxon>Gammaproteobacteria</taxon>
        <taxon>Lysobacterales</taxon>
        <taxon>Rhodanobacteraceae</taxon>
        <taxon>Luteibacter</taxon>
    </lineage>
</organism>
<protein>
    <submittedName>
        <fullName evidence="1">Uncharacterized protein</fullName>
    </submittedName>
</protein>
<keyword evidence="2" id="KW-1185">Reference proteome</keyword>
<sequence length="160" mass="17847">MDSHADSKTQSIDWLEAAKHILAASAIVRREKVLVLIKFDGERENGNIYTVDIDGNGNDLLDYRQETSDLYGAVSNAFPFVAATNEGEAKALGEVLRKWDRWARDGYVLGLQIFWTGDSVFYSVYILGEHGAFERIGVRGSALLDVMIESARQFEGRIEG</sequence>
<dbReference type="RefSeq" id="WP_306847078.1">
    <property type="nucleotide sequence ID" value="NZ_JAUSSK010000001.1"/>
</dbReference>
<proteinExistence type="predicted"/>
<evidence type="ECO:0000313" key="2">
    <source>
        <dbReference type="Proteomes" id="UP001237737"/>
    </source>
</evidence>